<comment type="caution">
    <text evidence="1">The sequence shown here is derived from an EMBL/GenBank/DDBJ whole genome shotgun (WGS) entry which is preliminary data.</text>
</comment>
<organism evidence="1 2">
    <name type="scientific">Psychrobacter halodurans</name>
    <dbReference type="NCBI Taxonomy" id="2818439"/>
    <lineage>
        <taxon>Bacteria</taxon>
        <taxon>Pseudomonadati</taxon>
        <taxon>Pseudomonadota</taxon>
        <taxon>Gammaproteobacteria</taxon>
        <taxon>Moraxellales</taxon>
        <taxon>Moraxellaceae</taxon>
        <taxon>Psychrobacter</taxon>
    </lineage>
</organism>
<sequence>MKIINYEELFAEFKRDGAISTDANEIANTLIRELCISSGSGLARFLGVKSCFNNHMAIRVWVQKRLDSNSDYLVDEMCIQLQSELYGLLPQPGYGS</sequence>
<evidence type="ECO:0000313" key="1">
    <source>
        <dbReference type="EMBL" id="MBO1517120.1"/>
    </source>
</evidence>
<name>A0AAW4IPE3_9GAMM</name>
<dbReference type="RefSeq" id="WP_207969665.1">
    <property type="nucleotide sequence ID" value="NZ_JAGBKN010000012.1"/>
</dbReference>
<accession>A0AAW4IPE3</accession>
<protein>
    <submittedName>
        <fullName evidence="1">Uncharacterized protein</fullName>
    </submittedName>
</protein>
<dbReference type="AlphaFoldDB" id="A0AAW4IPE3"/>
<dbReference type="Proteomes" id="UP000664161">
    <property type="component" value="Unassembled WGS sequence"/>
</dbReference>
<proteinExistence type="predicted"/>
<gene>
    <name evidence="1" type="ORF">J3491_07205</name>
</gene>
<dbReference type="EMBL" id="JAGBKN010000012">
    <property type="protein sequence ID" value="MBO1517120.1"/>
    <property type="molecule type" value="Genomic_DNA"/>
</dbReference>
<keyword evidence="2" id="KW-1185">Reference proteome</keyword>
<evidence type="ECO:0000313" key="2">
    <source>
        <dbReference type="Proteomes" id="UP000664161"/>
    </source>
</evidence>
<reference evidence="1 2" key="1">
    <citation type="submission" date="2021-03" db="EMBL/GenBank/DDBJ databases">
        <authorList>
            <person name="Shang D.-D."/>
            <person name="Du Z.-J."/>
            <person name="Chen G.-J."/>
        </authorList>
    </citation>
    <scope>NUCLEOTIDE SEQUENCE [LARGE SCALE GENOMIC DNA]</scope>
    <source>
        <strain evidence="1 2">F2608</strain>
    </source>
</reference>